<protein>
    <submittedName>
        <fullName evidence="2">Glycosyltransferase involved in cell wall biosynthesis</fullName>
    </submittedName>
</protein>
<feature type="domain" description="Glycosyltransferase subfamily 4-like N-terminal" evidence="1">
    <location>
        <begin position="23"/>
        <end position="191"/>
    </location>
</feature>
<reference evidence="2 3" key="1">
    <citation type="submission" date="2020-07" db="EMBL/GenBank/DDBJ databases">
        <title>Genomic Encyclopedia of Type Strains, Phase IV (KMG-V): Genome sequencing to study the core and pangenomes of soil and plant-associated prokaryotes.</title>
        <authorList>
            <person name="Whitman W."/>
        </authorList>
    </citation>
    <scope>NUCLEOTIDE SEQUENCE [LARGE SCALE GENOMIC DNA]</scope>
    <source>
        <strain evidence="2 3">M8UP30</strain>
    </source>
</reference>
<dbReference type="Pfam" id="PF13579">
    <property type="entry name" value="Glyco_trans_4_4"/>
    <property type="match status" value="1"/>
</dbReference>
<comment type="caution">
    <text evidence="2">The sequence shown here is derived from an EMBL/GenBank/DDBJ whole genome shotgun (WGS) entry which is preliminary data.</text>
</comment>
<dbReference type="PANTHER" id="PTHR45947:SF3">
    <property type="entry name" value="SULFOQUINOVOSYL TRANSFERASE SQD2"/>
    <property type="match status" value="1"/>
</dbReference>
<name>A0A7Y9NN60_9BACT</name>
<dbReference type="CDD" id="cd03801">
    <property type="entry name" value="GT4_PimA-like"/>
    <property type="match status" value="1"/>
</dbReference>
<dbReference type="InterPro" id="IPR028098">
    <property type="entry name" value="Glyco_trans_4-like_N"/>
</dbReference>
<proteinExistence type="predicted"/>
<dbReference type="GO" id="GO:0016757">
    <property type="term" value="F:glycosyltransferase activity"/>
    <property type="evidence" value="ECO:0007669"/>
    <property type="project" value="TreeGrafter"/>
</dbReference>
<dbReference type="InterPro" id="IPR050194">
    <property type="entry name" value="Glycosyltransferase_grp1"/>
</dbReference>
<evidence type="ECO:0000313" key="2">
    <source>
        <dbReference type="EMBL" id="NYF52327.1"/>
    </source>
</evidence>
<organism evidence="2 3">
    <name type="scientific">Tunturiibacter lichenicola</name>
    <dbReference type="NCBI Taxonomy" id="2051959"/>
    <lineage>
        <taxon>Bacteria</taxon>
        <taxon>Pseudomonadati</taxon>
        <taxon>Acidobacteriota</taxon>
        <taxon>Terriglobia</taxon>
        <taxon>Terriglobales</taxon>
        <taxon>Acidobacteriaceae</taxon>
        <taxon>Tunturiibacter</taxon>
    </lineage>
</organism>
<evidence type="ECO:0000259" key="1">
    <source>
        <dbReference type="Pfam" id="PF13579"/>
    </source>
</evidence>
<dbReference type="AlphaFoldDB" id="A0A7Y9NN60"/>
<dbReference type="Pfam" id="PF13692">
    <property type="entry name" value="Glyco_trans_1_4"/>
    <property type="match status" value="1"/>
</dbReference>
<dbReference type="Proteomes" id="UP000534186">
    <property type="component" value="Unassembled WGS sequence"/>
</dbReference>
<dbReference type="Gene3D" id="3.40.50.2000">
    <property type="entry name" value="Glycogen Phosphorylase B"/>
    <property type="match status" value="2"/>
</dbReference>
<dbReference type="PANTHER" id="PTHR45947">
    <property type="entry name" value="SULFOQUINOVOSYL TRANSFERASE SQD2"/>
    <property type="match status" value="1"/>
</dbReference>
<dbReference type="SUPFAM" id="SSF53756">
    <property type="entry name" value="UDP-Glycosyltransferase/glycogen phosphorylase"/>
    <property type="match status" value="1"/>
</dbReference>
<sequence length="405" mass="44743">MNVLLSAYACMPNSGSEPGNGWNWAKHLAERGINVTVLTRGEGREEIEAYRRDHPNANVAFGYVTVPTKLFKPGTGMHYALWQMFAVGVARSLNRQRRFDLVHHVTYTSIHVPTQLWRLGIPTVFGPVGGGQTAPANMLGYFGSSRRAEESRTLLTKALPYSPLHRRWLGKMSTVLAANEDTLRLIKKMGRSEVGLQFDNGVGTDYLAKGPRSFKPDAGPVRLIWVGRILPRKALPMALDALAKVQHDWTLTIVGNGLAEATVRQMIAERGLSDRVHWAGRRLTWEEVRAAYLEHDVLLFTSLRETSGVQLLEAMALGLPVITLDLHGARDVVPEEAGIKVPVTTPAEVVCGLAAAIDRFASLSVEEKNAMSRASWEFARTNTWTSRAAAAEQLYTELVGRQREG</sequence>
<gene>
    <name evidence="2" type="ORF">HDF12_002726</name>
</gene>
<keyword evidence="2" id="KW-0808">Transferase</keyword>
<accession>A0A7Y9NN60</accession>
<evidence type="ECO:0000313" key="3">
    <source>
        <dbReference type="Proteomes" id="UP000534186"/>
    </source>
</evidence>
<dbReference type="EMBL" id="JACCCV010000002">
    <property type="protein sequence ID" value="NYF52327.1"/>
    <property type="molecule type" value="Genomic_DNA"/>
</dbReference>